<dbReference type="SUPFAM" id="SSF55961">
    <property type="entry name" value="Bet v1-like"/>
    <property type="match status" value="1"/>
</dbReference>
<sequence length="153" mass="17316">MPCIQLQTFIKASPTACYHLALNVQAHLDSTSHTGERVLQGPSSGQLQLGDVVTWEGRHFGFRQRLTVEITAATPPAHFRDELVQGAFRQLRHDHYFEAVPGGTLMRDVFEFQSPAGLIGELFNRLFLTRYLTELLSRRNTALKQALEARERP</sequence>
<accession>A0ABP8IKQ2</accession>
<dbReference type="RefSeq" id="WP_345236687.1">
    <property type="nucleotide sequence ID" value="NZ_BAABGZ010000056.1"/>
</dbReference>
<proteinExistence type="predicted"/>
<reference evidence="2" key="1">
    <citation type="journal article" date="2019" name="Int. J. Syst. Evol. Microbiol.">
        <title>The Global Catalogue of Microorganisms (GCM) 10K type strain sequencing project: providing services to taxonomists for standard genome sequencing and annotation.</title>
        <authorList>
            <consortium name="The Broad Institute Genomics Platform"/>
            <consortium name="The Broad Institute Genome Sequencing Center for Infectious Disease"/>
            <person name="Wu L."/>
            <person name="Ma J."/>
        </authorList>
    </citation>
    <scope>NUCLEOTIDE SEQUENCE [LARGE SCALE GENOMIC DNA]</scope>
    <source>
        <strain evidence="2">JCM 17923</strain>
    </source>
</reference>
<comment type="caution">
    <text evidence="1">The sequence shown here is derived from an EMBL/GenBank/DDBJ whole genome shotgun (WGS) entry which is preliminary data.</text>
</comment>
<protein>
    <recommendedName>
        <fullName evidence="3">Cell division protein</fullName>
    </recommendedName>
</protein>
<dbReference type="InterPro" id="IPR023393">
    <property type="entry name" value="START-like_dom_sf"/>
</dbReference>
<gene>
    <name evidence="1" type="ORF">GCM10023185_27860</name>
</gene>
<dbReference type="CDD" id="cd07820">
    <property type="entry name" value="SRPBCC_3"/>
    <property type="match status" value="1"/>
</dbReference>
<name>A0ABP8IKQ2_9BACT</name>
<keyword evidence="2" id="KW-1185">Reference proteome</keyword>
<dbReference type="EMBL" id="BAABGZ010000056">
    <property type="protein sequence ID" value="GAA4361018.1"/>
    <property type="molecule type" value="Genomic_DNA"/>
</dbReference>
<dbReference type="Proteomes" id="UP001501153">
    <property type="component" value="Unassembled WGS sequence"/>
</dbReference>
<evidence type="ECO:0000313" key="1">
    <source>
        <dbReference type="EMBL" id="GAA4361018.1"/>
    </source>
</evidence>
<organism evidence="1 2">
    <name type="scientific">Hymenobacter saemangeumensis</name>
    <dbReference type="NCBI Taxonomy" id="1084522"/>
    <lineage>
        <taxon>Bacteria</taxon>
        <taxon>Pseudomonadati</taxon>
        <taxon>Bacteroidota</taxon>
        <taxon>Cytophagia</taxon>
        <taxon>Cytophagales</taxon>
        <taxon>Hymenobacteraceae</taxon>
        <taxon>Hymenobacter</taxon>
    </lineage>
</organism>
<evidence type="ECO:0008006" key="3">
    <source>
        <dbReference type="Google" id="ProtNLM"/>
    </source>
</evidence>
<evidence type="ECO:0000313" key="2">
    <source>
        <dbReference type="Proteomes" id="UP001501153"/>
    </source>
</evidence>
<dbReference type="Gene3D" id="3.30.530.20">
    <property type="match status" value="1"/>
</dbReference>